<dbReference type="PROSITE" id="PS51387">
    <property type="entry name" value="FAD_PCMH"/>
    <property type="match status" value="1"/>
</dbReference>
<dbReference type="InterPro" id="IPR012951">
    <property type="entry name" value="BBE"/>
</dbReference>
<organism evidence="7 8">
    <name type="scientific">Collybiopsis luxurians FD-317 M1</name>
    <dbReference type="NCBI Taxonomy" id="944289"/>
    <lineage>
        <taxon>Eukaryota</taxon>
        <taxon>Fungi</taxon>
        <taxon>Dikarya</taxon>
        <taxon>Basidiomycota</taxon>
        <taxon>Agaricomycotina</taxon>
        <taxon>Agaricomycetes</taxon>
        <taxon>Agaricomycetidae</taxon>
        <taxon>Agaricales</taxon>
        <taxon>Marasmiineae</taxon>
        <taxon>Omphalotaceae</taxon>
        <taxon>Collybiopsis</taxon>
        <taxon>Collybiopsis luxurians</taxon>
    </lineage>
</organism>
<evidence type="ECO:0000256" key="1">
    <source>
        <dbReference type="ARBA" id="ARBA00005466"/>
    </source>
</evidence>
<evidence type="ECO:0000256" key="5">
    <source>
        <dbReference type="SAM" id="SignalP"/>
    </source>
</evidence>
<evidence type="ECO:0000256" key="3">
    <source>
        <dbReference type="ARBA" id="ARBA00022827"/>
    </source>
</evidence>
<dbReference type="GO" id="GO:0071949">
    <property type="term" value="F:FAD binding"/>
    <property type="evidence" value="ECO:0007669"/>
    <property type="project" value="InterPro"/>
</dbReference>
<dbReference type="SUPFAM" id="SSF56176">
    <property type="entry name" value="FAD-binding/transporter-associated domain-like"/>
    <property type="match status" value="1"/>
</dbReference>
<evidence type="ECO:0000313" key="8">
    <source>
        <dbReference type="Proteomes" id="UP000053593"/>
    </source>
</evidence>
<evidence type="ECO:0000259" key="6">
    <source>
        <dbReference type="PROSITE" id="PS51387"/>
    </source>
</evidence>
<dbReference type="EMBL" id="KN834788">
    <property type="protein sequence ID" value="KIK57952.1"/>
    <property type="molecule type" value="Genomic_DNA"/>
</dbReference>
<dbReference type="InterPro" id="IPR050416">
    <property type="entry name" value="FAD-linked_Oxidoreductase"/>
</dbReference>
<name>A0A0D0CI45_9AGAR</name>
<protein>
    <recommendedName>
        <fullName evidence="6">FAD-binding PCMH-type domain-containing protein</fullName>
    </recommendedName>
</protein>
<evidence type="ECO:0000313" key="7">
    <source>
        <dbReference type="EMBL" id="KIK57952.1"/>
    </source>
</evidence>
<proteinExistence type="inferred from homology"/>
<dbReference type="InterPro" id="IPR036318">
    <property type="entry name" value="FAD-bd_PCMH-like_sf"/>
</dbReference>
<dbReference type="Pfam" id="PF08031">
    <property type="entry name" value="BBE"/>
    <property type="match status" value="1"/>
</dbReference>
<dbReference type="Proteomes" id="UP000053593">
    <property type="component" value="Unassembled WGS sequence"/>
</dbReference>
<keyword evidence="4" id="KW-0560">Oxidoreductase</keyword>
<sequence length="485" mass="51199">MRLGIALSAIFLAIAAQSSAAQNICIQIGATIGITSVFLPGTLQYTSDVSHWLASSAALAKCSVRPKTVQEVATVLALLGKTSTPFAVKGGGHTSNPGFSSTSGVQISLDNFAGVVYDKNAGTVTIGASLVWDEVYLALEQYGVTVLGGRFPSVGVAGLLLGGGYSWKANQFGLGSDSIVAWEIAFPNGTVANVTDTNDPDLAFALRGGGNNFGIVTNFVMKAYPQTQVWGGVLVVTQDNWDAVINATETFVSTVTDPKAQIFVIFGSAGLPVSFISLYYDSPDQPTGIFDQFMAINTLLKDISTRSLVSMVESGLAANYGAFTRGTWDTIPAPSYSVPFMNALVNQTLYWANQLTPLGSVLVACGVEPFHPSALASGTTQTAAYPYTREHIYFPTLMTFYWVPPSMDDKMTATRNSSTNTLRSVLSAENGGAAPGVPYSNYAASTTTAQQLFGGNLDRLMRIKARVDPKNVMGLAGGFKILPAQ</sequence>
<dbReference type="GO" id="GO:0016491">
    <property type="term" value="F:oxidoreductase activity"/>
    <property type="evidence" value="ECO:0007669"/>
    <property type="project" value="UniProtKB-KW"/>
</dbReference>
<dbReference type="InterPro" id="IPR016166">
    <property type="entry name" value="FAD-bd_PCMH"/>
</dbReference>
<dbReference type="InterPro" id="IPR006094">
    <property type="entry name" value="Oxid_FAD_bind_N"/>
</dbReference>
<evidence type="ECO:0000256" key="4">
    <source>
        <dbReference type="ARBA" id="ARBA00023002"/>
    </source>
</evidence>
<dbReference type="Gene3D" id="3.30.465.10">
    <property type="match status" value="2"/>
</dbReference>
<dbReference type="Pfam" id="PF01565">
    <property type="entry name" value="FAD_binding_4"/>
    <property type="match status" value="1"/>
</dbReference>
<feature type="domain" description="FAD-binding PCMH-type" evidence="6">
    <location>
        <begin position="56"/>
        <end position="226"/>
    </location>
</feature>
<accession>A0A0D0CI45</accession>
<reference evidence="7 8" key="1">
    <citation type="submission" date="2014-04" db="EMBL/GenBank/DDBJ databases">
        <title>Evolutionary Origins and Diversification of the Mycorrhizal Mutualists.</title>
        <authorList>
            <consortium name="DOE Joint Genome Institute"/>
            <consortium name="Mycorrhizal Genomics Consortium"/>
            <person name="Kohler A."/>
            <person name="Kuo A."/>
            <person name="Nagy L.G."/>
            <person name="Floudas D."/>
            <person name="Copeland A."/>
            <person name="Barry K.W."/>
            <person name="Cichocki N."/>
            <person name="Veneault-Fourrey C."/>
            <person name="LaButti K."/>
            <person name="Lindquist E.A."/>
            <person name="Lipzen A."/>
            <person name="Lundell T."/>
            <person name="Morin E."/>
            <person name="Murat C."/>
            <person name="Riley R."/>
            <person name="Ohm R."/>
            <person name="Sun H."/>
            <person name="Tunlid A."/>
            <person name="Henrissat B."/>
            <person name="Grigoriev I.V."/>
            <person name="Hibbett D.S."/>
            <person name="Martin F."/>
        </authorList>
    </citation>
    <scope>NUCLEOTIDE SEQUENCE [LARGE SCALE GENOMIC DNA]</scope>
    <source>
        <strain evidence="7 8">FD-317 M1</strain>
    </source>
</reference>
<keyword evidence="3" id="KW-0274">FAD</keyword>
<evidence type="ECO:0000256" key="2">
    <source>
        <dbReference type="ARBA" id="ARBA00022630"/>
    </source>
</evidence>
<dbReference type="OrthoDB" id="2151789at2759"/>
<feature type="signal peptide" evidence="5">
    <location>
        <begin position="1"/>
        <end position="21"/>
    </location>
</feature>
<dbReference type="AlphaFoldDB" id="A0A0D0CI45"/>
<comment type="similarity">
    <text evidence="1">Belongs to the oxygen-dependent FAD-linked oxidoreductase family.</text>
</comment>
<dbReference type="PANTHER" id="PTHR42973:SF13">
    <property type="entry name" value="FAD-BINDING PCMH-TYPE DOMAIN-CONTAINING PROTEIN"/>
    <property type="match status" value="1"/>
</dbReference>
<feature type="chain" id="PRO_5002225258" description="FAD-binding PCMH-type domain-containing protein" evidence="5">
    <location>
        <begin position="22"/>
        <end position="485"/>
    </location>
</feature>
<dbReference type="HOGENOM" id="CLU_018354_1_0_1"/>
<dbReference type="PANTHER" id="PTHR42973">
    <property type="entry name" value="BINDING OXIDOREDUCTASE, PUTATIVE (AFU_ORTHOLOGUE AFUA_1G17690)-RELATED"/>
    <property type="match status" value="1"/>
</dbReference>
<dbReference type="InterPro" id="IPR016169">
    <property type="entry name" value="FAD-bd_PCMH_sub2"/>
</dbReference>
<keyword evidence="2" id="KW-0285">Flavoprotein</keyword>
<gene>
    <name evidence="7" type="ORF">GYMLUDRAFT_171900</name>
</gene>
<keyword evidence="5" id="KW-0732">Signal</keyword>
<keyword evidence="8" id="KW-1185">Reference proteome</keyword>